<evidence type="ECO:0000256" key="1">
    <source>
        <dbReference type="SAM" id="MobiDB-lite"/>
    </source>
</evidence>
<dbReference type="GeneID" id="43593595"/>
<accession>A0A370TZ10</accession>
<organism evidence="3 4">
    <name type="scientific">Venustampulla echinocandica</name>
    <dbReference type="NCBI Taxonomy" id="2656787"/>
    <lineage>
        <taxon>Eukaryota</taxon>
        <taxon>Fungi</taxon>
        <taxon>Dikarya</taxon>
        <taxon>Ascomycota</taxon>
        <taxon>Pezizomycotina</taxon>
        <taxon>Leotiomycetes</taxon>
        <taxon>Helotiales</taxon>
        <taxon>Pleuroascaceae</taxon>
        <taxon>Venustampulla</taxon>
    </lineage>
</organism>
<protein>
    <recommendedName>
        <fullName evidence="2">DUF7587 domain-containing protein</fullName>
    </recommendedName>
</protein>
<dbReference type="Proteomes" id="UP000254866">
    <property type="component" value="Unassembled WGS sequence"/>
</dbReference>
<feature type="domain" description="DUF7587" evidence="2">
    <location>
        <begin position="11"/>
        <end position="163"/>
    </location>
</feature>
<comment type="caution">
    <text evidence="3">The sequence shown here is derived from an EMBL/GenBank/DDBJ whole genome shotgun (WGS) entry which is preliminary data.</text>
</comment>
<dbReference type="RefSeq" id="XP_031873423.1">
    <property type="nucleotide sequence ID" value="XM_032009369.1"/>
</dbReference>
<proteinExistence type="predicted"/>
<sequence>MDYDWTQKSKRPRYLFRVITPFSNTTWVPKVGFIAGDLASSYSKTVSMNLFLASVDAHRNGYQIASPYISCFADINEAESWTLGAGQLYGNENCYMAWFDTTHEKLRNATMWLFEDIQKKSASIASNYPQFGKLEVPMRPLCAWPVNSEWLILRTVPDEAMVGCTLVSGILAARARSMPPSQHPQLPLANGIIHRPSAAGARRLPGVLIPPFADEGQNEQFLDQMFAHHGLAFQPLPPLAYHEGHHLHPSAARRAHSLTSSTPKDPVQDHIREHLTEKNHAILQFLLKNPDLGSTVLLDLVRMDLALSRRALMTLVEINPPLDNHKAMDIMRLAPDMGNRAFMNLIQMYPVQSNLVLMNLILTDPALCNHVATYLLQRGPARRNCMPTHLQRMDPALADRVPTHLQQMDPSLGNRVPMNVVHKHQKLDGPMLGNRGQEHHKLNDPALINHVQTHLVQKQPSLNDPRLDSRVQSHHKPEIPAPSNHGQKHHRPKNPALLQTPLPQVNRGNQLAELAKEALQMLDENY</sequence>
<dbReference type="EMBL" id="NPIC01000001">
    <property type="protein sequence ID" value="RDL40767.1"/>
    <property type="molecule type" value="Genomic_DNA"/>
</dbReference>
<evidence type="ECO:0000313" key="4">
    <source>
        <dbReference type="Proteomes" id="UP000254866"/>
    </source>
</evidence>
<gene>
    <name evidence="3" type="ORF">BP5553_00746</name>
</gene>
<reference evidence="3 4" key="1">
    <citation type="journal article" date="2018" name="IMA Fungus">
        <title>IMA Genome-F 9: Draft genome sequence of Annulohypoxylon stygium, Aspergillus mulundensis, Berkeleyomyces basicola (syn. Thielaviopsis basicola), Ceratocystis smalleyi, two Cercospora beticola strains, Coleophoma cylindrospora, Fusarium fracticaudum, Phialophora cf. hyalina, and Morchella septimelata.</title>
        <authorList>
            <person name="Wingfield B.D."/>
            <person name="Bills G.F."/>
            <person name="Dong Y."/>
            <person name="Huang W."/>
            <person name="Nel W.J."/>
            <person name="Swalarsk-Parry B.S."/>
            <person name="Vaghefi N."/>
            <person name="Wilken P.M."/>
            <person name="An Z."/>
            <person name="de Beer Z.W."/>
            <person name="De Vos L."/>
            <person name="Chen L."/>
            <person name="Duong T.A."/>
            <person name="Gao Y."/>
            <person name="Hammerbacher A."/>
            <person name="Kikkert J.R."/>
            <person name="Li Y."/>
            <person name="Li H."/>
            <person name="Li K."/>
            <person name="Li Q."/>
            <person name="Liu X."/>
            <person name="Ma X."/>
            <person name="Naidoo K."/>
            <person name="Pethybridge S.J."/>
            <person name="Sun J."/>
            <person name="Steenkamp E.T."/>
            <person name="van der Nest M.A."/>
            <person name="van Wyk S."/>
            <person name="Wingfield M.J."/>
            <person name="Xiong C."/>
            <person name="Yue Q."/>
            <person name="Zhang X."/>
        </authorList>
    </citation>
    <scope>NUCLEOTIDE SEQUENCE [LARGE SCALE GENOMIC DNA]</scope>
    <source>
        <strain evidence="3 4">BP 5553</strain>
    </source>
</reference>
<name>A0A370TZ10_9HELO</name>
<feature type="region of interest" description="Disordered" evidence="1">
    <location>
        <begin position="460"/>
        <end position="501"/>
    </location>
</feature>
<dbReference type="Pfam" id="PF24494">
    <property type="entry name" value="DUF7587"/>
    <property type="match status" value="1"/>
</dbReference>
<feature type="compositionally biased region" description="Basic and acidic residues" evidence="1">
    <location>
        <begin position="465"/>
        <end position="478"/>
    </location>
</feature>
<evidence type="ECO:0000259" key="2">
    <source>
        <dbReference type="Pfam" id="PF24494"/>
    </source>
</evidence>
<evidence type="ECO:0000313" key="3">
    <source>
        <dbReference type="EMBL" id="RDL40767.1"/>
    </source>
</evidence>
<dbReference type="AlphaFoldDB" id="A0A370TZ10"/>
<dbReference type="InterPro" id="IPR056009">
    <property type="entry name" value="DUF7587"/>
</dbReference>
<keyword evidence="4" id="KW-1185">Reference proteome</keyword>